<sequence length="263" mass="28094">MFSCCVPVSRGCRLRGASGSDASRRWRQWVRSSTGRLRSLARRDPKKSTDEIGKRLAESRYTCPTELSVCPVSQEGHPGPRERVAARRSWEAEPGGGLGRPPSPPRPAHRVLVHGSWDQDPETPEPEPEESGAGAEAGATPELDPRASGSSASLRAGVESGATPAGAGEPAGDLGPVLGQRAPEQSQLVPASAPDTVPATALVPLWIPATNQGLKGLRGVFIVFLIVAPDPVPDPSTRMTLPLLPYPFSPLLFRWYIICSWYV</sequence>
<reference evidence="3" key="1">
    <citation type="submission" date="2025-08" db="UniProtKB">
        <authorList>
            <consortium name="RefSeq"/>
        </authorList>
    </citation>
    <scope>IDENTIFICATION</scope>
    <source>
        <tissue evidence="3">Blood</tissue>
    </source>
</reference>
<feature type="compositionally biased region" description="Acidic residues" evidence="1">
    <location>
        <begin position="119"/>
        <end position="130"/>
    </location>
</feature>
<feature type="compositionally biased region" description="Basic and acidic residues" evidence="1">
    <location>
        <begin position="78"/>
        <end position="91"/>
    </location>
</feature>
<feature type="compositionally biased region" description="Low complexity" evidence="1">
    <location>
        <begin position="131"/>
        <end position="172"/>
    </location>
</feature>
<evidence type="ECO:0000256" key="1">
    <source>
        <dbReference type="SAM" id="MobiDB-lite"/>
    </source>
</evidence>
<evidence type="ECO:0000313" key="2">
    <source>
        <dbReference type="Proteomes" id="UP001652583"/>
    </source>
</evidence>
<dbReference type="GeneID" id="128312051"/>
<evidence type="ECO:0000313" key="3">
    <source>
        <dbReference type="RefSeq" id="XP_053060369.1"/>
    </source>
</evidence>
<keyword evidence="2" id="KW-1185">Reference proteome</keyword>
<gene>
    <name evidence="3" type="primary">CDRT15L2</name>
</gene>
<feature type="region of interest" description="Disordered" evidence="1">
    <location>
        <begin position="70"/>
        <end position="193"/>
    </location>
</feature>
<name>A0ABM3NLU1_ACIJB</name>
<protein>
    <submittedName>
        <fullName evidence="3">CMT1A duplicated region transcript 15 protein-like protein</fullName>
    </submittedName>
</protein>
<dbReference type="Proteomes" id="UP001652583">
    <property type="component" value="Chromosome D4"/>
</dbReference>
<organism evidence="2 3">
    <name type="scientific">Acinonyx jubatus</name>
    <name type="common">Cheetah</name>
    <dbReference type="NCBI Taxonomy" id="32536"/>
    <lineage>
        <taxon>Eukaryota</taxon>
        <taxon>Metazoa</taxon>
        <taxon>Chordata</taxon>
        <taxon>Craniata</taxon>
        <taxon>Vertebrata</taxon>
        <taxon>Euteleostomi</taxon>
        <taxon>Mammalia</taxon>
        <taxon>Eutheria</taxon>
        <taxon>Laurasiatheria</taxon>
        <taxon>Carnivora</taxon>
        <taxon>Feliformia</taxon>
        <taxon>Felidae</taxon>
        <taxon>Felinae</taxon>
        <taxon>Acinonyx</taxon>
    </lineage>
</organism>
<proteinExistence type="predicted"/>
<dbReference type="RefSeq" id="XP_053060369.1">
    <property type="nucleotide sequence ID" value="XM_053204394.1"/>
</dbReference>
<accession>A0ABM3NLU1</accession>